<accession>G8QMN2</accession>
<name>G8QMN2_AZOOP</name>
<evidence type="ECO:0000313" key="1">
    <source>
        <dbReference type="EMBL" id="AEV24612.1"/>
    </source>
</evidence>
<dbReference type="eggNOG" id="ENOG5032YEX">
    <property type="taxonomic scope" value="Bacteria"/>
</dbReference>
<dbReference type="EMBL" id="CP003153">
    <property type="protein sequence ID" value="AEV24612.1"/>
    <property type="molecule type" value="Genomic_DNA"/>
</dbReference>
<dbReference type="KEGG" id="dsu:Dsui_0192"/>
<evidence type="ECO:0000313" key="2">
    <source>
        <dbReference type="Proteomes" id="UP000005633"/>
    </source>
</evidence>
<organism evidence="1 2">
    <name type="scientific">Azospira oryzae (strain ATCC BAA-33 / DSM 13638 / PS)</name>
    <name type="common">Dechlorosoma suillum</name>
    <dbReference type="NCBI Taxonomy" id="640081"/>
    <lineage>
        <taxon>Bacteria</taxon>
        <taxon>Pseudomonadati</taxon>
        <taxon>Pseudomonadota</taxon>
        <taxon>Betaproteobacteria</taxon>
        <taxon>Rhodocyclales</taxon>
        <taxon>Rhodocyclaceae</taxon>
        <taxon>Azospira</taxon>
    </lineage>
</organism>
<dbReference type="Gene3D" id="1.10.10.60">
    <property type="entry name" value="Homeodomain-like"/>
    <property type="match status" value="1"/>
</dbReference>
<dbReference type="HOGENOM" id="CLU_137875_0_0_4"/>
<dbReference type="AlphaFoldDB" id="G8QMN2"/>
<dbReference type="Proteomes" id="UP000005633">
    <property type="component" value="Chromosome"/>
</dbReference>
<proteinExistence type="predicted"/>
<evidence type="ECO:0008006" key="3">
    <source>
        <dbReference type="Google" id="ProtNLM"/>
    </source>
</evidence>
<protein>
    <recommendedName>
        <fullName evidence="3">Terminase</fullName>
    </recommendedName>
</protein>
<reference evidence="1 2" key="1">
    <citation type="journal article" date="2012" name="J. Bacteriol.">
        <title>Complete genome sequence of the anaerobic perchlorate-reducing bacterium Azospira suillum strain PS.</title>
        <authorList>
            <person name="Byrne-Bailey K.G."/>
            <person name="Coates J.D."/>
        </authorList>
    </citation>
    <scope>NUCLEOTIDE SEQUENCE [LARGE SCALE GENOMIC DNA]</scope>
    <source>
        <strain evidence="2">ATCC BAA-33 / DSM 13638 / PS</strain>
    </source>
</reference>
<gene>
    <name evidence="1" type="ordered locus">Dsui_0192</name>
</gene>
<dbReference type="OrthoDB" id="9156273at2"/>
<dbReference type="STRING" id="640081.Dsui_0192"/>
<dbReference type="Pfam" id="PF20901">
    <property type="entry name" value="Sf6_terminase"/>
    <property type="match status" value="1"/>
</dbReference>
<dbReference type="RefSeq" id="WP_014235314.1">
    <property type="nucleotide sequence ID" value="NC_016616.1"/>
</dbReference>
<sequence>MANRTIRTAKKRDAFLLALEDTANVTKACKKSRLARRSAYEWRDDDPDFARAWDEALERGTDALEDEAVRRATEGTLKPVFYKGQKCGSVREYSDTLLIFMLKARRPEKFKERTEQQHTGKDGGPILTATVTKEELAEAVRSVRDKF</sequence>
<dbReference type="InterPro" id="IPR048683">
    <property type="entry name" value="Sf6_terminase"/>
</dbReference>